<dbReference type="RefSeq" id="XP_013349574.1">
    <property type="nucleotide sequence ID" value="XM_013494120.1"/>
</dbReference>
<keyword evidence="3" id="KW-1185">Reference proteome</keyword>
<dbReference type="GeneID" id="25382289"/>
<proteinExistence type="predicted"/>
<dbReference type="Proteomes" id="UP000030744">
    <property type="component" value="Unassembled WGS sequence"/>
</dbReference>
<organism evidence="2 3">
    <name type="scientific">Eimeria mitis</name>
    <dbReference type="NCBI Taxonomy" id="44415"/>
    <lineage>
        <taxon>Eukaryota</taxon>
        <taxon>Sar</taxon>
        <taxon>Alveolata</taxon>
        <taxon>Apicomplexa</taxon>
        <taxon>Conoidasida</taxon>
        <taxon>Coccidia</taxon>
        <taxon>Eucoccidiorida</taxon>
        <taxon>Eimeriorina</taxon>
        <taxon>Eimeriidae</taxon>
        <taxon>Eimeria</taxon>
    </lineage>
</organism>
<keyword evidence="1" id="KW-0732">Signal</keyword>
<dbReference type="AlphaFoldDB" id="U6JQ61"/>
<dbReference type="EMBL" id="HG678657">
    <property type="protein sequence ID" value="CDJ26996.1"/>
    <property type="molecule type" value="Genomic_DNA"/>
</dbReference>
<feature type="signal peptide" evidence="1">
    <location>
        <begin position="1"/>
        <end position="25"/>
    </location>
</feature>
<reference evidence="2" key="2">
    <citation type="submission" date="2013-10" db="EMBL/GenBank/DDBJ databases">
        <authorList>
            <person name="Aslett M."/>
        </authorList>
    </citation>
    <scope>NUCLEOTIDE SEQUENCE [LARGE SCALE GENOMIC DNA]</scope>
    <source>
        <strain evidence="2">Houghton</strain>
    </source>
</reference>
<evidence type="ECO:0000313" key="2">
    <source>
        <dbReference type="EMBL" id="CDJ26996.1"/>
    </source>
</evidence>
<protein>
    <recommendedName>
        <fullName evidence="4">SAG family member</fullName>
    </recommendedName>
</protein>
<evidence type="ECO:0000313" key="3">
    <source>
        <dbReference type="Proteomes" id="UP000030744"/>
    </source>
</evidence>
<reference evidence="2" key="1">
    <citation type="submission" date="2013-10" db="EMBL/GenBank/DDBJ databases">
        <title>Genomic analysis of the causative agents of coccidiosis in chickens.</title>
        <authorList>
            <person name="Reid A.J."/>
            <person name="Blake D."/>
            <person name="Billington K."/>
            <person name="Browne H."/>
            <person name="Dunn M."/>
            <person name="Hung S."/>
            <person name="Kawahara F."/>
            <person name="Miranda-Saavedra D."/>
            <person name="Mourier T."/>
            <person name="Nagra H."/>
            <person name="Otto T.D."/>
            <person name="Rawlings N."/>
            <person name="Sanchez A."/>
            <person name="Sanders M."/>
            <person name="Subramaniam C."/>
            <person name="Tay Y."/>
            <person name="Dear P."/>
            <person name="Doerig C."/>
            <person name="Gruber A."/>
            <person name="Parkinson J."/>
            <person name="Shirley M."/>
            <person name="Wan K.L."/>
            <person name="Berriman M."/>
            <person name="Tomley F."/>
            <person name="Pain A."/>
        </authorList>
    </citation>
    <scope>NUCLEOTIDE SEQUENCE [LARGE SCALE GENOMIC DNA]</scope>
    <source>
        <strain evidence="2">Houghton</strain>
    </source>
</reference>
<dbReference type="OrthoDB" id="348012at2759"/>
<evidence type="ECO:0000256" key="1">
    <source>
        <dbReference type="SAM" id="SignalP"/>
    </source>
</evidence>
<dbReference type="VEuPathDB" id="ToxoDB:EMH_0078450"/>
<accession>U6JQ61</accession>
<evidence type="ECO:0008006" key="4">
    <source>
        <dbReference type="Google" id="ProtNLM"/>
    </source>
</evidence>
<name>U6JQ61_9EIME</name>
<sequence>MAPLYKAAAAFCLVGLSWLQSGANASEQYKYQAVQVDEDAYLTVKLARNGQISAKTSSVEKDATTVSALEKKVKANEDSPKESCEALLTGDLKTVFYYSFKYTEKPDYRALVQEALNTGLEEFGTYPEEPSGWEKIWENDEVHSVLHLLGANSTKVGCVIGNCVKTSATDTPIKSVLFCQLEPAATASDAAFSEEYFKEISTRKTELKSMTEDDLKSSANAAVPSILTAGLVAILAAISA</sequence>
<feature type="chain" id="PRO_5004670759" description="SAG family member" evidence="1">
    <location>
        <begin position="26"/>
        <end position="240"/>
    </location>
</feature>
<gene>
    <name evidence="2" type="ORF">EMH_0078450</name>
</gene>